<accession>A0A369Q7K1</accession>
<sequence>MRIDAELAALRGDDASQRNAERAMANAKRRWLSTPAVARLRQEFAVFDGGSDLAECEELAATMGQLARACALYSGLLDETLPALRRYPWAHLPFRHQRSGPVSVIQLLAGERAELSVVLRDAAAKGGSKQAACTTAGFIDVMRHEIVLRGQASGRMVERGTVGGAMRESPCELAPGAILAIEGRDHSRIIDQISQPLVSLRLVRKYANPLPTCEYRLADGAKVHQASGDASESGREMAMAVLRAMGRSDAAPYFVQHIRSGHDHARWQALRECLALDTATGFAELQRLVADPSDTLTAHAGAMRAQLLEVHPQLAELPSRAEVREPEPCPA</sequence>
<dbReference type="EMBL" id="QBKA01000002">
    <property type="protein sequence ID" value="RDC60442.1"/>
    <property type="molecule type" value="Genomic_DNA"/>
</dbReference>
<evidence type="ECO:0000313" key="2">
    <source>
        <dbReference type="Proteomes" id="UP000253727"/>
    </source>
</evidence>
<protein>
    <submittedName>
        <fullName evidence="1">Uncharacterized protein</fullName>
    </submittedName>
</protein>
<comment type="caution">
    <text evidence="1">The sequence shown here is derived from an EMBL/GenBank/DDBJ whole genome shotgun (WGS) entry which is preliminary data.</text>
</comment>
<name>A0A369Q7K1_9SPHN</name>
<evidence type="ECO:0000313" key="1">
    <source>
        <dbReference type="EMBL" id="RDC60442.1"/>
    </source>
</evidence>
<keyword evidence="2" id="KW-1185">Reference proteome</keyword>
<reference evidence="1 2" key="1">
    <citation type="submission" date="2018-04" db="EMBL/GenBank/DDBJ databases">
        <title>Altererythrobacter sp. HME9302 genome sequencing and assembly.</title>
        <authorList>
            <person name="Kang H."/>
            <person name="Kim H."/>
            <person name="Joh K."/>
        </authorList>
    </citation>
    <scope>NUCLEOTIDE SEQUENCE [LARGE SCALE GENOMIC DNA]</scope>
    <source>
        <strain evidence="1 2">HME9302</strain>
    </source>
</reference>
<dbReference type="AlphaFoldDB" id="A0A369Q7K1"/>
<dbReference type="OrthoDB" id="7594270at2"/>
<gene>
    <name evidence="1" type="ORF">HME9302_01649</name>
</gene>
<dbReference type="RefSeq" id="WP_115366606.1">
    <property type="nucleotide sequence ID" value="NZ_QBKA01000002.1"/>
</dbReference>
<proteinExistence type="predicted"/>
<dbReference type="Proteomes" id="UP000253727">
    <property type="component" value="Unassembled WGS sequence"/>
</dbReference>
<organism evidence="1 2">
    <name type="scientific">Alteripontixanthobacter maritimus</name>
    <dbReference type="NCBI Taxonomy" id="2161824"/>
    <lineage>
        <taxon>Bacteria</taxon>
        <taxon>Pseudomonadati</taxon>
        <taxon>Pseudomonadota</taxon>
        <taxon>Alphaproteobacteria</taxon>
        <taxon>Sphingomonadales</taxon>
        <taxon>Erythrobacteraceae</taxon>
        <taxon>Alteripontixanthobacter</taxon>
    </lineage>
</organism>